<dbReference type="Pfam" id="PF00535">
    <property type="entry name" value="Glycos_transf_2"/>
    <property type="match status" value="1"/>
</dbReference>
<dbReference type="InterPro" id="IPR029044">
    <property type="entry name" value="Nucleotide-diphossugar_trans"/>
</dbReference>
<sequence>MIRLSGVIITYNEERNISKCLKSLVDVVDEIIVVDSFSTDNTKAICNSYDVTFIEQKFLGYIEQKNFALNKATNDFVVSLDGDELLSEELRQSIMHLKSNWRFDGYYCNRLNNFCGQWIKHSDWYPNKKLRVFDRRKAEWKGINPHDNIVLHNPKNKIGQLKGDILHHTYQSYSEFNKKTEYFSTIAAAAYFKEGKTASLLKIIWNPSWAFFKSYFLRLGFLDGFNGFMICYQTANITFLKYVKLRELIKKKA</sequence>
<dbReference type="Proteomes" id="UP000676776">
    <property type="component" value="Unassembled WGS sequence"/>
</dbReference>
<evidence type="ECO:0000313" key="3">
    <source>
        <dbReference type="EMBL" id="MBO3116190.1"/>
    </source>
</evidence>
<dbReference type="CDD" id="cd02511">
    <property type="entry name" value="Beta4Glucosyltransferase"/>
    <property type="match status" value="1"/>
</dbReference>
<comment type="caution">
    <text evidence="3">The sequence shown here is derived from an EMBL/GenBank/DDBJ whole genome shotgun (WGS) entry which is preliminary data.</text>
</comment>
<dbReference type="EMBL" id="JAGEVF010000003">
    <property type="protein sequence ID" value="MBO3116190.1"/>
    <property type="molecule type" value="Genomic_DNA"/>
</dbReference>
<evidence type="ECO:0000313" key="4">
    <source>
        <dbReference type="Proteomes" id="UP000676776"/>
    </source>
</evidence>
<evidence type="ECO:0000259" key="2">
    <source>
        <dbReference type="Pfam" id="PF00535"/>
    </source>
</evidence>
<accession>A0ABS3T0B2</accession>
<reference evidence="3 4" key="1">
    <citation type="submission" date="2021-03" db="EMBL/GenBank/DDBJ databases">
        <title>Winogradskyella sp. nov., isolated from costal sediment.</title>
        <authorList>
            <person name="Gao C."/>
        </authorList>
    </citation>
    <scope>NUCLEOTIDE SEQUENCE [LARGE SCALE GENOMIC DNA]</scope>
    <source>
        <strain evidence="3 4">DF17</strain>
    </source>
</reference>
<keyword evidence="4" id="KW-1185">Reference proteome</keyword>
<dbReference type="PANTHER" id="PTHR43630">
    <property type="entry name" value="POLY-BETA-1,6-N-ACETYL-D-GLUCOSAMINE SYNTHASE"/>
    <property type="match status" value="1"/>
</dbReference>
<organism evidence="3 4">
    <name type="scientific">Winogradskyella pelagia</name>
    <dbReference type="NCBI Taxonomy" id="2819984"/>
    <lineage>
        <taxon>Bacteria</taxon>
        <taxon>Pseudomonadati</taxon>
        <taxon>Bacteroidota</taxon>
        <taxon>Flavobacteriia</taxon>
        <taxon>Flavobacteriales</taxon>
        <taxon>Flavobacteriaceae</taxon>
        <taxon>Winogradskyella</taxon>
    </lineage>
</organism>
<dbReference type="Gene3D" id="3.90.550.10">
    <property type="entry name" value="Spore Coat Polysaccharide Biosynthesis Protein SpsA, Chain A"/>
    <property type="match status" value="1"/>
</dbReference>
<feature type="domain" description="Glycosyltransferase 2-like" evidence="2">
    <location>
        <begin position="7"/>
        <end position="144"/>
    </location>
</feature>
<dbReference type="PANTHER" id="PTHR43630:SF2">
    <property type="entry name" value="GLYCOSYLTRANSFERASE"/>
    <property type="match status" value="1"/>
</dbReference>
<protein>
    <submittedName>
        <fullName evidence="3">Glycosyltransferase family 2 protein</fullName>
    </submittedName>
</protein>
<proteinExistence type="inferred from homology"/>
<name>A0ABS3T0B2_9FLAO</name>
<gene>
    <name evidence="3" type="ORF">J4050_05490</name>
</gene>
<evidence type="ECO:0000256" key="1">
    <source>
        <dbReference type="ARBA" id="ARBA00038494"/>
    </source>
</evidence>
<dbReference type="SUPFAM" id="SSF53448">
    <property type="entry name" value="Nucleotide-diphospho-sugar transferases"/>
    <property type="match status" value="1"/>
</dbReference>
<dbReference type="InterPro" id="IPR001173">
    <property type="entry name" value="Glyco_trans_2-like"/>
</dbReference>
<dbReference type="RefSeq" id="WP_208153082.1">
    <property type="nucleotide sequence ID" value="NZ_JAGEVF010000003.1"/>
</dbReference>
<comment type="similarity">
    <text evidence="1">Belongs to the glycosyltransferase 2 family. WaaE/KdtX subfamily.</text>
</comment>